<evidence type="ECO:0000313" key="1">
    <source>
        <dbReference type="EMBL" id="PXY21137.1"/>
    </source>
</evidence>
<keyword evidence="2" id="KW-1185">Reference proteome</keyword>
<evidence type="ECO:0000313" key="2">
    <source>
        <dbReference type="Proteomes" id="UP000249915"/>
    </source>
</evidence>
<gene>
    <name evidence="1" type="ORF">BAY60_27100</name>
</gene>
<protein>
    <submittedName>
        <fullName evidence="1">Uncharacterized protein</fullName>
    </submittedName>
</protein>
<proteinExistence type="predicted"/>
<name>A0A2V4ALJ9_9PSEU</name>
<sequence>MMDVSDRHPSTAGIARFFAYEHLSREDMRAISRQCHDLAESMIRALPDGPELTAGLRKLLEAKDCLVRAAL</sequence>
<dbReference type="AlphaFoldDB" id="A0A2V4ALJ9"/>
<reference evidence="1 2" key="1">
    <citation type="submission" date="2016-07" db="EMBL/GenBank/DDBJ databases">
        <title>Draft genome sequence of Prauserella muralis DSM 45305, isolated from a mould-covered wall in an indoor environment.</title>
        <authorList>
            <person name="Ruckert C."/>
            <person name="Albersmeier A."/>
            <person name="Jiang C.-L."/>
            <person name="Jiang Y."/>
            <person name="Kalinowski J."/>
            <person name="Schneider O."/>
            <person name="Winkler A."/>
            <person name="Zotchev S.B."/>
        </authorList>
    </citation>
    <scope>NUCLEOTIDE SEQUENCE [LARGE SCALE GENOMIC DNA]</scope>
    <source>
        <strain evidence="1 2">DSM 45305</strain>
    </source>
</reference>
<accession>A0A2V4ALJ9</accession>
<comment type="caution">
    <text evidence="1">The sequence shown here is derived from an EMBL/GenBank/DDBJ whole genome shotgun (WGS) entry which is preliminary data.</text>
</comment>
<dbReference type="Proteomes" id="UP000249915">
    <property type="component" value="Unassembled WGS sequence"/>
</dbReference>
<dbReference type="RefSeq" id="WP_211330480.1">
    <property type="nucleotide sequence ID" value="NZ_MASW01000006.1"/>
</dbReference>
<dbReference type="EMBL" id="MASW01000006">
    <property type="protein sequence ID" value="PXY21137.1"/>
    <property type="molecule type" value="Genomic_DNA"/>
</dbReference>
<organism evidence="1 2">
    <name type="scientific">Prauserella muralis</name>
    <dbReference type="NCBI Taxonomy" id="588067"/>
    <lineage>
        <taxon>Bacteria</taxon>
        <taxon>Bacillati</taxon>
        <taxon>Actinomycetota</taxon>
        <taxon>Actinomycetes</taxon>
        <taxon>Pseudonocardiales</taxon>
        <taxon>Pseudonocardiaceae</taxon>
        <taxon>Prauserella</taxon>
    </lineage>
</organism>